<dbReference type="EMBL" id="ML995488">
    <property type="protein sequence ID" value="KAF2141048.1"/>
    <property type="molecule type" value="Genomic_DNA"/>
</dbReference>
<sequence>MSTQRATSGGVKSLRAMFESSKSESQPGSPEMRGRSPAESARSSESNPRPSSKIRASFVPVEPPVFADDAVEDEPLDPQATNAQAQEHESTIAQRRGSFSLDAQRDSEVLDELKSSVSEEREQRRQSVDIQETIPEQAVMTGPTNTPFPEIKEEDAMGMFVNNQANKLQDPKLSNSAGPMQEATQENADNAVREAARSLEQVEQDTGRKSEPVEAEPAPQQDLAIHSTEQHSNQPDKVVSAVEDNDAIMKPADPKEESTVSGGRALPNPHEQLLSLAGKPTQKPAEPAQPPAEPAQPPAEPAQPPAEPAQPPAAEEPVPEPAEEPAKPTLEPSPLIESSADKANGAAEPEQELAAEPAEAKPALSETNVEKSPVASKTPTSVASPAKSASSKTASKEPAKKASRTSLHSQTSTSAPVPKARSTSRPAADRKPVHPSPVSKPKPKSPTRPTKVPSHLMAPTAASAAKREADKAAAEKAAAPRKTTTTPRAPSVASKTTAASSTKTAKPAAGRASLDSASRPTAASVSKRPESRTSASGGRRTSAAPKAADEGFLARMMRPTAASASKTHDKKEPEVKSPPRRTVSNPTRKPNGTSLAERGKKAVQKVVPGAGKKEEVKHEEPEHKSEPEPEPQPEAAPAAEEPAPAAEEEAAAPEPEPEHHPEPIPEEPAAETSEPPKDVITTEEGQSAPNEELTQTPAGMNAANEIH</sequence>
<feature type="compositionally biased region" description="Low complexity" evidence="1">
    <location>
        <begin position="378"/>
        <end position="393"/>
    </location>
</feature>
<feature type="compositionally biased region" description="Low complexity" evidence="1">
    <location>
        <begin position="346"/>
        <end position="363"/>
    </location>
</feature>
<accession>A0A6A6BBR4</accession>
<dbReference type="RefSeq" id="XP_033396761.1">
    <property type="nucleotide sequence ID" value="XM_033546674.1"/>
</dbReference>
<feature type="compositionally biased region" description="Polar residues" evidence="1">
    <location>
        <begin position="582"/>
        <end position="594"/>
    </location>
</feature>
<feature type="compositionally biased region" description="Polar residues" evidence="1">
    <location>
        <begin position="404"/>
        <end position="425"/>
    </location>
</feature>
<protein>
    <submittedName>
        <fullName evidence="2">Uncharacterized protein</fullName>
    </submittedName>
</protein>
<feature type="compositionally biased region" description="Low complexity" evidence="1">
    <location>
        <begin position="447"/>
        <end position="464"/>
    </location>
</feature>
<feature type="compositionally biased region" description="Basic and acidic residues" evidence="1">
    <location>
        <begin position="465"/>
        <end position="474"/>
    </location>
</feature>
<dbReference type="AlphaFoldDB" id="A0A6A6BBR4"/>
<feature type="compositionally biased region" description="Basic and acidic residues" evidence="1">
    <location>
        <begin position="566"/>
        <end position="577"/>
    </location>
</feature>
<feature type="compositionally biased region" description="Pro residues" evidence="1">
    <location>
        <begin position="287"/>
        <end position="311"/>
    </location>
</feature>
<dbReference type="GeneID" id="54304180"/>
<feature type="compositionally biased region" description="Polar residues" evidence="1">
    <location>
        <begin position="683"/>
        <end position="698"/>
    </location>
</feature>
<evidence type="ECO:0000313" key="3">
    <source>
        <dbReference type="Proteomes" id="UP000799438"/>
    </source>
</evidence>
<feature type="compositionally biased region" description="Low complexity" evidence="1">
    <location>
        <begin position="35"/>
        <end position="51"/>
    </location>
</feature>
<dbReference type="OrthoDB" id="3600083at2759"/>
<keyword evidence="3" id="KW-1185">Reference proteome</keyword>
<feature type="compositionally biased region" description="Low complexity" evidence="1">
    <location>
        <begin position="532"/>
        <end position="544"/>
    </location>
</feature>
<proteinExistence type="predicted"/>
<feature type="compositionally biased region" description="Low complexity" evidence="1">
    <location>
        <begin position="633"/>
        <end position="645"/>
    </location>
</feature>
<feature type="compositionally biased region" description="Polar residues" evidence="1">
    <location>
        <begin position="515"/>
        <end position="524"/>
    </location>
</feature>
<feature type="compositionally biased region" description="Pro residues" evidence="1">
    <location>
        <begin position="434"/>
        <end position="446"/>
    </location>
</feature>
<feature type="compositionally biased region" description="Low complexity" evidence="1">
    <location>
        <begin position="475"/>
        <end position="509"/>
    </location>
</feature>
<evidence type="ECO:0000256" key="1">
    <source>
        <dbReference type="SAM" id="MobiDB-lite"/>
    </source>
</evidence>
<feature type="region of interest" description="Disordered" evidence="1">
    <location>
        <begin position="1"/>
        <end position="707"/>
    </location>
</feature>
<organism evidence="2 3">
    <name type="scientific">Aplosporella prunicola CBS 121167</name>
    <dbReference type="NCBI Taxonomy" id="1176127"/>
    <lineage>
        <taxon>Eukaryota</taxon>
        <taxon>Fungi</taxon>
        <taxon>Dikarya</taxon>
        <taxon>Ascomycota</taxon>
        <taxon>Pezizomycotina</taxon>
        <taxon>Dothideomycetes</taxon>
        <taxon>Dothideomycetes incertae sedis</taxon>
        <taxon>Botryosphaeriales</taxon>
        <taxon>Aplosporellaceae</taxon>
        <taxon>Aplosporella</taxon>
    </lineage>
</organism>
<dbReference type="Proteomes" id="UP000799438">
    <property type="component" value="Unassembled WGS sequence"/>
</dbReference>
<feature type="compositionally biased region" description="Polar residues" evidence="1">
    <location>
        <begin position="161"/>
        <end position="188"/>
    </location>
</feature>
<feature type="compositionally biased region" description="Basic and acidic residues" evidence="1">
    <location>
        <begin position="103"/>
        <end position="127"/>
    </location>
</feature>
<reference evidence="2" key="1">
    <citation type="journal article" date="2020" name="Stud. Mycol.">
        <title>101 Dothideomycetes genomes: a test case for predicting lifestyles and emergence of pathogens.</title>
        <authorList>
            <person name="Haridas S."/>
            <person name="Albert R."/>
            <person name="Binder M."/>
            <person name="Bloem J."/>
            <person name="Labutti K."/>
            <person name="Salamov A."/>
            <person name="Andreopoulos B."/>
            <person name="Baker S."/>
            <person name="Barry K."/>
            <person name="Bills G."/>
            <person name="Bluhm B."/>
            <person name="Cannon C."/>
            <person name="Castanera R."/>
            <person name="Culley D."/>
            <person name="Daum C."/>
            <person name="Ezra D."/>
            <person name="Gonzalez J."/>
            <person name="Henrissat B."/>
            <person name="Kuo A."/>
            <person name="Liang C."/>
            <person name="Lipzen A."/>
            <person name="Lutzoni F."/>
            <person name="Magnuson J."/>
            <person name="Mondo S."/>
            <person name="Nolan M."/>
            <person name="Ohm R."/>
            <person name="Pangilinan J."/>
            <person name="Park H.-J."/>
            <person name="Ramirez L."/>
            <person name="Alfaro M."/>
            <person name="Sun H."/>
            <person name="Tritt A."/>
            <person name="Yoshinaga Y."/>
            <person name="Zwiers L.-H."/>
            <person name="Turgeon B."/>
            <person name="Goodwin S."/>
            <person name="Spatafora J."/>
            <person name="Crous P."/>
            <person name="Grigoriev I."/>
        </authorList>
    </citation>
    <scope>NUCLEOTIDE SEQUENCE</scope>
    <source>
        <strain evidence="2">CBS 121167</strain>
    </source>
</reference>
<evidence type="ECO:0000313" key="2">
    <source>
        <dbReference type="EMBL" id="KAF2141048.1"/>
    </source>
</evidence>
<name>A0A6A6BBR4_9PEZI</name>
<feature type="compositionally biased region" description="Basic and acidic residues" evidence="1">
    <location>
        <begin position="611"/>
        <end position="627"/>
    </location>
</feature>
<gene>
    <name evidence="2" type="ORF">K452DRAFT_44404</name>
</gene>